<comment type="function">
    <text evidence="6">Plays a central role in 2-thiolation of mcm(5)S(2)U at tRNA wobble positions of tRNA(Lys), tRNA(Glu) and tRNA(Gln). Directly binds tRNAs and probably acts by catalyzing adenylation of tRNAs, an intermediate required for 2-thiolation. It is unclear whether it acts as a sulfurtransferase that transfers sulfur from thiocarboxylated URM1 onto the uridine of tRNAs at wobble position.</text>
</comment>
<keyword evidence="2 6" id="KW-0820">tRNA-binding</keyword>
<sequence length="623" mass="69883">MPVICNVIDCGKPATLKRPKTGDALCKECFFFAFETEIHVTIVKANLFKHGYKVAIGASGGKDSTVLAYVLKLLNERYNYGLDLFLLSIDEGITGYRDDSLETVKQNRDDYQMPLKILSYKDLYGWTMDEIVAQIGHKNNCTFCGVFRRQALDRGAQMLNADMIVTGHNADDVAETVIMNVLRGDVARLSRCTNIITEGEGTIPRCKPLKYVYEKEIVMYAHYKGLVYFSTECIYSPNAYRGYTREYIKEIERIRPSCILDIIHSGEIMVLKKSVKIPKRGTCTRCGFVASQEICKACVLLEGLNTGMPKLGIGKSNKARKIMGLKVNDGSENKTKEKGHKTESKRKIKRENKKKSTCEEGCASDCKSKNYESTLADDIDVSRLSLEENSTEEQKASTVEDFLFSILNESSDEEISDIQIKPKKEKIECKCPPRLRVNTKSKQLDVINDTDSSSDDDIFDFEAFVKLLGINNSSVLDKETESALINDALSNTSDKQLISNTELQNPSSRPFEQLHSTNESLPLSSTVLSDYLDADRPQLSSSLMQESQCSKLLSTDNINNVQSLLKTETSQHSSSQLINCLENIEQLNLSNELPSIVKANPKKLKPSLTLPQMMYKAKNNLDF</sequence>
<keyword evidence="10" id="KW-1185">Reference proteome</keyword>
<dbReference type="KEGG" id="csol:105364282"/>
<dbReference type="GO" id="GO:0002143">
    <property type="term" value="P:tRNA wobble position uridine thiolation"/>
    <property type="evidence" value="ECO:0007669"/>
    <property type="project" value="TreeGrafter"/>
</dbReference>
<dbReference type="Pfam" id="PF01171">
    <property type="entry name" value="ATP_bind_3"/>
    <property type="match status" value="1"/>
</dbReference>
<comment type="pathway">
    <text evidence="6">tRNA modification; 5-methoxycarbonylmethyl-2-thiouridine-tRNA biosynthesis.</text>
</comment>
<dbReference type="AlphaFoldDB" id="A0AAJ7DXX6"/>
<evidence type="ECO:0000256" key="2">
    <source>
        <dbReference type="ARBA" id="ARBA00022555"/>
    </source>
</evidence>
<evidence type="ECO:0000259" key="8">
    <source>
        <dbReference type="Pfam" id="PF01171"/>
    </source>
</evidence>
<evidence type="ECO:0000313" key="11">
    <source>
        <dbReference type="RefSeq" id="XP_011500473.1"/>
    </source>
</evidence>
<dbReference type="GO" id="GO:0000049">
    <property type="term" value="F:tRNA binding"/>
    <property type="evidence" value="ECO:0007669"/>
    <property type="project" value="UniProtKB-UniRule"/>
</dbReference>
<proteinExistence type="inferred from homology"/>
<dbReference type="GeneID" id="105364282"/>
<dbReference type="HAMAP" id="MF_03053">
    <property type="entry name" value="CTU1"/>
    <property type="match status" value="1"/>
</dbReference>
<dbReference type="Gene3D" id="3.40.50.620">
    <property type="entry name" value="HUPs"/>
    <property type="match status" value="1"/>
</dbReference>
<dbReference type="InterPro" id="IPR032442">
    <property type="entry name" value="CTU1_C"/>
</dbReference>
<evidence type="ECO:0000256" key="7">
    <source>
        <dbReference type="SAM" id="MobiDB-lite"/>
    </source>
</evidence>
<gene>
    <name evidence="11" type="primary">LOC105364282</name>
</gene>
<reference evidence="11" key="1">
    <citation type="submission" date="2025-08" db="UniProtKB">
        <authorList>
            <consortium name="RefSeq"/>
        </authorList>
    </citation>
    <scope>IDENTIFICATION</scope>
</reference>
<comment type="similarity">
    <text evidence="6">Belongs to the TtcA family. CTU1/NCS6/ATPBD3 subfamily.</text>
</comment>
<feature type="region of interest" description="Disordered" evidence="7">
    <location>
        <begin position="324"/>
        <end position="350"/>
    </location>
</feature>
<dbReference type="CTD" id="90353"/>
<dbReference type="NCBIfam" id="TIGR00269">
    <property type="entry name" value="TIGR00269 family protein"/>
    <property type="match status" value="1"/>
</dbReference>
<dbReference type="InterPro" id="IPR014729">
    <property type="entry name" value="Rossmann-like_a/b/a_fold"/>
</dbReference>
<dbReference type="InterPro" id="IPR000541">
    <property type="entry name" value="Ncs6/Tuc1/Ctu1"/>
</dbReference>
<evidence type="ECO:0000256" key="5">
    <source>
        <dbReference type="ARBA" id="ARBA00022884"/>
    </source>
</evidence>
<feature type="domain" description="Cytoplasmic tRNA 2-thiolation protein 1 C-terminal" evidence="9">
    <location>
        <begin position="281"/>
        <end position="311"/>
    </location>
</feature>
<keyword evidence="5 6" id="KW-0694">RNA-binding</keyword>
<dbReference type="GO" id="GO:0002144">
    <property type="term" value="C:cytosolic tRNA wobble base thiouridylase complex"/>
    <property type="evidence" value="ECO:0007669"/>
    <property type="project" value="TreeGrafter"/>
</dbReference>
<feature type="compositionally biased region" description="Basic and acidic residues" evidence="7">
    <location>
        <begin position="329"/>
        <end position="342"/>
    </location>
</feature>
<evidence type="ECO:0000256" key="1">
    <source>
        <dbReference type="ARBA" id="ARBA00022490"/>
    </source>
</evidence>
<dbReference type="EC" id="2.7.7.-" evidence="6"/>
<evidence type="ECO:0000256" key="3">
    <source>
        <dbReference type="ARBA" id="ARBA00022679"/>
    </source>
</evidence>
<keyword evidence="3 6" id="KW-0808">Transferase</keyword>
<accession>A0AAJ7DXX6</accession>
<dbReference type="PANTHER" id="PTHR11807:SF12">
    <property type="entry name" value="CYTOPLASMIC TRNA 2-THIOLATION PROTEIN 1"/>
    <property type="match status" value="1"/>
</dbReference>
<dbReference type="CDD" id="cd01713">
    <property type="entry name" value="CTU1-like"/>
    <property type="match status" value="1"/>
</dbReference>
<dbReference type="PANTHER" id="PTHR11807">
    <property type="entry name" value="ATPASES OF THE PP SUPERFAMILY-RELATED"/>
    <property type="match status" value="1"/>
</dbReference>
<evidence type="ECO:0000256" key="4">
    <source>
        <dbReference type="ARBA" id="ARBA00022694"/>
    </source>
</evidence>
<keyword evidence="4 6" id="KW-0819">tRNA processing</keyword>
<dbReference type="Pfam" id="PF16503">
    <property type="entry name" value="zn-ribbon_14"/>
    <property type="match status" value="1"/>
</dbReference>
<dbReference type="GO" id="GO:0005739">
    <property type="term" value="C:mitochondrion"/>
    <property type="evidence" value="ECO:0007669"/>
    <property type="project" value="TreeGrafter"/>
</dbReference>
<dbReference type="RefSeq" id="XP_011500473.1">
    <property type="nucleotide sequence ID" value="XM_011502171.1"/>
</dbReference>
<evidence type="ECO:0000259" key="9">
    <source>
        <dbReference type="Pfam" id="PF16503"/>
    </source>
</evidence>
<protein>
    <recommendedName>
        <fullName evidence="6">Cytoplasmic tRNA 2-thiolation protein 1</fullName>
        <ecNumber evidence="6">2.7.7.-</ecNumber>
    </recommendedName>
    <alternativeName>
        <fullName evidence="6">Cytoplasmic tRNA adenylyltransferase 1</fullName>
    </alternativeName>
</protein>
<dbReference type="PROSITE" id="PS01263">
    <property type="entry name" value="UPF0021"/>
    <property type="match status" value="1"/>
</dbReference>
<dbReference type="SUPFAM" id="SSF52402">
    <property type="entry name" value="Adenine nucleotide alpha hydrolases-like"/>
    <property type="match status" value="1"/>
</dbReference>
<dbReference type="InterPro" id="IPR056369">
    <property type="entry name" value="CTU1-like_ATP-bd"/>
</dbReference>
<evidence type="ECO:0000256" key="6">
    <source>
        <dbReference type="HAMAP-Rule" id="MF_03053"/>
    </source>
</evidence>
<feature type="domain" description="tRNA(Ile)-lysidine/2-thiocytidine synthase N-terminal" evidence="8">
    <location>
        <begin position="53"/>
        <end position="249"/>
    </location>
</feature>
<organism evidence="10 11">
    <name type="scientific">Ceratosolen solmsi marchali</name>
    <dbReference type="NCBI Taxonomy" id="326594"/>
    <lineage>
        <taxon>Eukaryota</taxon>
        <taxon>Metazoa</taxon>
        <taxon>Ecdysozoa</taxon>
        <taxon>Arthropoda</taxon>
        <taxon>Hexapoda</taxon>
        <taxon>Insecta</taxon>
        <taxon>Pterygota</taxon>
        <taxon>Neoptera</taxon>
        <taxon>Endopterygota</taxon>
        <taxon>Hymenoptera</taxon>
        <taxon>Apocrita</taxon>
        <taxon>Proctotrupomorpha</taxon>
        <taxon>Chalcidoidea</taxon>
        <taxon>Agaonidae</taxon>
        <taxon>Agaoninae</taxon>
        <taxon>Ceratosolen</taxon>
    </lineage>
</organism>
<dbReference type="FunFam" id="3.40.50.620:FF:000054">
    <property type="entry name" value="Cytoplasmic tRNA 2-thiolation protein 1"/>
    <property type="match status" value="1"/>
</dbReference>
<dbReference type="InterPro" id="IPR011063">
    <property type="entry name" value="TilS/TtcA_N"/>
</dbReference>
<dbReference type="GO" id="GO:0032447">
    <property type="term" value="P:protein urmylation"/>
    <property type="evidence" value="ECO:0007669"/>
    <property type="project" value="UniProtKB-UniRule"/>
</dbReference>
<name>A0AAJ7DXX6_9HYME</name>
<keyword evidence="1 6" id="KW-0963">Cytoplasm</keyword>
<comment type="subcellular location">
    <subcellularLocation>
        <location evidence="6">Cytoplasm</location>
    </subcellularLocation>
</comment>
<dbReference type="GO" id="GO:0016779">
    <property type="term" value="F:nucleotidyltransferase activity"/>
    <property type="evidence" value="ECO:0007669"/>
    <property type="project" value="UniProtKB-UniRule"/>
</dbReference>
<dbReference type="Proteomes" id="UP000695007">
    <property type="component" value="Unplaced"/>
</dbReference>
<dbReference type="InterPro" id="IPR020554">
    <property type="entry name" value="UPF0021_CS"/>
</dbReference>
<evidence type="ECO:0000313" key="10">
    <source>
        <dbReference type="Proteomes" id="UP000695007"/>
    </source>
</evidence>